<comment type="caution">
    <text evidence="5">The sequence shown here is derived from an EMBL/GenBank/DDBJ whole genome shotgun (WGS) entry which is preliminary data.</text>
</comment>
<dbReference type="InterPro" id="IPR054564">
    <property type="entry name" value="Gp18_domIII_N"/>
</dbReference>
<proteinExistence type="inferred from homology"/>
<evidence type="ECO:0000313" key="6">
    <source>
        <dbReference type="Proteomes" id="UP000439123"/>
    </source>
</evidence>
<reference evidence="5 6" key="1">
    <citation type="submission" date="2019-10" db="EMBL/GenBank/DDBJ databases">
        <authorList>
            <person name="Karimi E."/>
        </authorList>
    </citation>
    <scope>NUCLEOTIDE SEQUENCE [LARGE SCALE GENOMIC DNA]</scope>
    <source>
        <strain evidence="5">Aeromonas sp. 8C</strain>
    </source>
</reference>
<dbReference type="Proteomes" id="UP000439123">
    <property type="component" value="Unassembled WGS sequence"/>
</dbReference>
<dbReference type="PANTHER" id="PTHR35861">
    <property type="match status" value="1"/>
</dbReference>
<feature type="domain" description="Tail sheath protein C-terminal" evidence="3">
    <location>
        <begin position="374"/>
        <end position="474"/>
    </location>
</feature>
<dbReference type="InterPro" id="IPR020287">
    <property type="entry name" value="Tail_sheath_C"/>
</dbReference>
<sequence length="484" mass="50391">MSIEAQQMSETFLHGIEVIDIDSGPRPITTVRSSVIGLIGTAPNADATKFPLNTPVLIAGSRREAAGLDTLGTGQGTLPAAIDSIFDQCGAVIIVVRVEEGTGATDTLANILGGVNATTGNYEGVHAFLGAKSAVGFSPKVLIAPGFTDKRVTGGVTAITVTTQGTGYTSAPTVTLSGGGGGTGAKAKAVLGTGTNAGKVVSVIVEDAGSGYTAAPTVAFSGGGGTGAAATASYGTVGNAVVAELIGIAEKMRAVIIADGPNTTDADAIAYAGDFGSKRVFLVDPKVIKTDEDGNNVTEWASPCVAGLIAKSDNERGFWWSPSNQNINGIIGTARPIDFTLGDTSSRANLLNEKKVATITREDGYRLWGNRTLSSDQKWAFLCVVRTADMINESILVNHLWAVDRGITKNYVTDVTEGVNAYLRSLVNKGAILGGECWIDPDLNTADQIAQGKIYFDFDFTPVYPAEHITFRSHLVNDYITEIF</sequence>
<feature type="domain" description="Tail sheath protein subtilisin-like" evidence="2">
    <location>
        <begin position="239"/>
        <end position="373"/>
    </location>
</feature>
<dbReference type="Pfam" id="PF22671">
    <property type="entry name" value="Gp18_domIII_N"/>
    <property type="match status" value="1"/>
</dbReference>
<evidence type="ECO:0000313" key="5">
    <source>
        <dbReference type="EMBL" id="VXA84077.1"/>
    </source>
</evidence>
<evidence type="ECO:0000259" key="2">
    <source>
        <dbReference type="Pfam" id="PF04984"/>
    </source>
</evidence>
<dbReference type="Pfam" id="PF04984">
    <property type="entry name" value="Phage_sheath_1"/>
    <property type="match status" value="1"/>
</dbReference>
<feature type="domain" description="Tail sheath protein Gp18-like" evidence="4">
    <location>
        <begin position="35"/>
        <end position="98"/>
    </location>
</feature>
<dbReference type="Pfam" id="PF17482">
    <property type="entry name" value="Phage_sheath_1C"/>
    <property type="match status" value="1"/>
</dbReference>
<dbReference type="InterPro" id="IPR035089">
    <property type="entry name" value="Phage_sheath_subtilisin"/>
</dbReference>
<comment type="similarity">
    <text evidence="1">Belongs to the myoviridae tail sheath protein family.</text>
</comment>
<dbReference type="InterPro" id="IPR052042">
    <property type="entry name" value="Tail_sheath_structural"/>
</dbReference>
<gene>
    <name evidence="5" type="ORF">AERO8C_160230</name>
</gene>
<dbReference type="PANTHER" id="PTHR35861:SF1">
    <property type="entry name" value="PHAGE TAIL SHEATH PROTEIN"/>
    <property type="match status" value="1"/>
</dbReference>
<name>A0A653KY68_AERVE</name>
<dbReference type="EMBL" id="CABWLC010000008">
    <property type="protein sequence ID" value="VXA84077.1"/>
    <property type="molecule type" value="Genomic_DNA"/>
</dbReference>
<dbReference type="AlphaFoldDB" id="A0A653KY68"/>
<organism evidence="5 6">
    <name type="scientific">Aeromonas veronii</name>
    <dbReference type="NCBI Taxonomy" id="654"/>
    <lineage>
        <taxon>Bacteria</taxon>
        <taxon>Pseudomonadati</taxon>
        <taxon>Pseudomonadota</taxon>
        <taxon>Gammaproteobacteria</taxon>
        <taxon>Aeromonadales</taxon>
        <taxon>Aeromonadaceae</taxon>
        <taxon>Aeromonas</taxon>
    </lineage>
</organism>
<evidence type="ECO:0000259" key="4">
    <source>
        <dbReference type="Pfam" id="PF22671"/>
    </source>
</evidence>
<evidence type="ECO:0000259" key="3">
    <source>
        <dbReference type="Pfam" id="PF17482"/>
    </source>
</evidence>
<evidence type="ECO:0000256" key="1">
    <source>
        <dbReference type="ARBA" id="ARBA00008005"/>
    </source>
</evidence>
<accession>A0A653KY68</accession>
<protein>
    <submittedName>
        <fullName evidence="5">Contig_41, whole genome shotgun sequence</fullName>
    </submittedName>
</protein>
<dbReference type="Gene3D" id="3.40.50.11780">
    <property type="match status" value="1"/>
</dbReference>